<keyword evidence="2" id="KW-1185">Reference proteome</keyword>
<organism evidence="1 2">
    <name type="scientific">Batillaria attramentaria</name>
    <dbReference type="NCBI Taxonomy" id="370345"/>
    <lineage>
        <taxon>Eukaryota</taxon>
        <taxon>Metazoa</taxon>
        <taxon>Spiralia</taxon>
        <taxon>Lophotrochozoa</taxon>
        <taxon>Mollusca</taxon>
        <taxon>Gastropoda</taxon>
        <taxon>Caenogastropoda</taxon>
        <taxon>Sorbeoconcha</taxon>
        <taxon>Cerithioidea</taxon>
        <taxon>Batillariidae</taxon>
        <taxon>Batillaria</taxon>
    </lineage>
</organism>
<reference evidence="1 2" key="1">
    <citation type="journal article" date="2023" name="Sci. Data">
        <title>Genome assembly of the Korean intertidal mud-creeper Batillaria attramentaria.</title>
        <authorList>
            <person name="Patra A.K."/>
            <person name="Ho P.T."/>
            <person name="Jun S."/>
            <person name="Lee S.J."/>
            <person name="Kim Y."/>
            <person name="Won Y.J."/>
        </authorList>
    </citation>
    <scope>NUCLEOTIDE SEQUENCE [LARGE SCALE GENOMIC DNA]</scope>
    <source>
        <strain evidence="1">Wonlab-2016</strain>
    </source>
</reference>
<gene>
    <name evidence="1" type="ORF">BaRGS_00012435</name>
</gene>
<dbReference type="EMBL" id="JACVVK020000068">
    <property type="protein sequence ID" value="KAK7496270.1"/>
    <property type="molecule type" value="Genomic_DNA"/>
</dbReference>
<dbReference type="AlphaFoldDB" id="A0ABD0LAM1"/>
<evidence type="ECO:0000313" key="2">
    <source>
        <dbReference type="Proteomes" id="UP001519460"/>
    </source>
</evidence>
<dbReference type="Proteomes" id="UP001519460">
    <property type="component" value="Unassembled WGS sequence"/>
</dbReference>
<proteinExistence type="predicted"/>
<evidence type="ECO:0000313" key="1">
    <source>
        <dbReference type="EMBL" id="KAK7496270.1"/>
    </source>
</evidence>
<sequence>MERRRQRPSCFPSCAPPHRKSYELGRVVDLAFVVIPGGAKNTCWLWMLDGSACFYSKTDVLGLMRREQIRYLGGFRGIHSFKLT</sequence>
<name>A0ABD0LAM1_9CAEN</name>
<comment type="caution">
    <text evidence="1">The sequence shown here is derived from an EMBL/GenBank/DDBJ whole genome shotgun (WGS) entry which is preliminary data.</text>
</comment>
<protein>
    <submittedName>
        <fullName evidence="1">Uncharacterized protein</fullName>
    </submittedName>
</protein>
<accession>A0ABD0LAM1</accession>